<keyword evidence="3" id="KW-0547">Nucleotide-binding</keyword>
<dbReference type="Pfam" id="PF00288">
    <property type="entry name" value="GHMP_kinases_N"/>
    <property type="match status" value="1"/>
</dbReference>
<evidence type="ECO:0000259" key="8">
    <source>
        <dbReference type="Pfam" id="PF00288"/>
    </source>
</evidence>
<dbReference type="InterPro" id="IPR036554">
    <property type="entry name" value="GHMP_kinase_C_sf"/>
</dbReference>
<organism evidence="11 12">
    <name type="scientific">Demequina muriae</name>
    <dbReference type="NCBI Taxonomy" id="3051664"/>
    <lineage>
        <taxon>Bacteria</taxon>
        <taxon>Bacillati</taxon>
        <taxon>Actinomycetota</taxon>
        <taxon>Actinomycetes</taxon>
        <taxon>Micrococcales</taxon>
        <taxon>Demequinaceae</taxon>
        <taxon>Demequina</taxon>
    </lineage>
</organism>
<evidence type="ECO:0000259" key="9">
    <source>
        <dbReference type="Pfam" id="PF08544"/>
    </source>
</evidence>
<dbReference type="RefSeq" id="WP_301141676.1">
    <property type="nucleotide sequence ID" value="NZ_JAUHQA010000001.1"/>
</dbReference>
<dbReference type="Gene3D" id="3.30.230.10">
    <property type="match status" value="1"/>
</dbReference>
<dbReference type="SUPFAM" id="SSF55060">
    <property type="entry name" value="GHMP Kinase, C-terminal domain"/>
    <property type="match status" value="1"/>
</dbReference>
<keyword evidence="6" id="KW-0299">Galactose metabolism</keyword>
<dbReference type="InterPro" id="IPR019539">
    <property type="entry name" value="GalKase_N"/>
</dbReference>
<dbReference type="PANTHER" id="PTHR10457:SF7">
    <property type="entry name" value="GALACTOKINASE-RELATED"/>
    <property type="match status" value="1"/>
</dbReference>
<evidence type="ECO:0000256" key="6">
    <source>
        <dbReference type="ARBA" id="ARBA00023144"/>
    </source>
</evidence>
<dbReference type="PRINTS" id="PR00959">
    <property type="entry name" value="MEVGALKINASE"/>
</dbReference>
<dbReference type="PANTHER" id="PTHR10457">
    <property type="entry name" value="MEVALONATE KINASE/GALACTOKINASE"/>
    <property type="match status" value="1"/>
</dbReference>
<keyword evidence="4" id="KW-0418">Kinase</keyword>
<dbReference type="EMBL" id="JAUHQA010000001">
    <property type="protein sequence ID" value="MDN4480312.1"/>
    <property type="molecule type" value="Genomic_DNA"/>
</dbReference>
<comment type="similarity">
    <text evidence="1">Belongs to the GHMP kinase family. GalK subfamily.</text>
</comment>
<dbReference type="Gene3D" id="3.30.70.890">
    <property type="entry name" value="GHMP kinase, C-terminal domain"/>
    <property type="match status" value="1"/>
</dbReference>
<accession>A0ABT8GFU6</accession>
<dbReference type="Pfam" id="PF08544">
    <property type="entry name" value="GHMP_kinases_C"/>
    <property type="match status" value="1"/>
</dbReference>
<dbReference type="InterPro" id="IPR006204">
    <property type="entry name" value="GHMP_kinase_N_dom"/>
</dbReference>
<name>A0ABT8GFU6_9MICO</name>
<keyword evidence="2 11" id="KW-0808">Transferase</keyword>
<dbReference type="SUPFAM" id="SSF54211">
    <property type="entry name" value="Ribosomal protein S5 domain 2-like"/>
    <property type="match status" value="1"/>
</dbReference>
<evidence type="ECO:0000256" key="4">
    <source>
        <dbReference type="ARBA" id="ARBA00022777"/>
    </source>
</evidence>
<proteinExistence type="inferred from homology"/>
<dbReference type="InterPro" id="IPR019741">
    <property type="entry name" value="Galactokinase_CS"/>
</dbReference>
<feature type="domain" description="Galactokinase N-terminal" evidence="10">
    <location>
        <begin position="11"/>
        <end position="58"/>
    </location>
</feature>
<evidence type="ECO:0000256" key="7">
    <source>
        <dbReference type="NCBIfam" id="TIGR00131"/>
    </source>
</evidence>
<dbReference type="PRINTS" id="PR00473">
    <property type="entry name" value="GALCTOKINASE"/>
</dbReference>
<dbReference type="GO" id="GO:0004335">
    <property type="term" value="F:galactokinase activity"/>
    <property type="evidence" value="ECO:0007669"/>
    <property type="project" value="UniProtKB-EC"/>
</dbReference>
<evidence type="ECO:0000259" key="10">
    <source>
        <dbReference type="Pfam" id="PF10509"/>
    </source>
</evidence>
<keyword evidence="5" id="KW-0067">ATP-binding</keyword>
<dbReference type="InterPro" id="IPR013750">
    <property type="entry name" value="GHMP_kinase_C_dom"/>
</dbReference>
<comment type="caution">
    <text evidence="11">The sequence shown here is derived from an EMBL/GenBank/DDBJ whole genome shotgun (WGS) entry which is preliminary data.</text>
</comment>
<dbReference type="InterPro" id="IPR014721">
    <property type="entry name" value="Ribsml_uS5_D2-typ_fold_subgr"/>
</dbReference>
<dbReference type="InterPro" id="IPR000705">
    <property type="entry name" value="Galactokinase"/>
</dbReference>
<dbReference type="InterPro" id="IPR006203">
    <property type="entry name" value="GHMP_knse_ATP-bd_CS"/>
</dbReference>
<dbReference type="InterPro" id="IPR020568">
    <property type="entry name" value="Ribosomal_Su5_D2-typ_SF"/>
</dbReference>
<evidence type="ECO:0000313" key="12">
    <source>
        <dbReference type="Proteomes" id="UP001172708"/>
    </source>
</evidence>
<dbReference type="NCBIfam" id="TIGR00131">
    <property type="entry name" value="gal_kin"/>
    <property type="match status" value="1"/>
</dbReference>
<protein>
    <recommendedName>
        <fullName evidence="7">Galactokinase</fullName>
        <ecNumber evidence="7">2.7.1.6</ecNumber>
    </recommendedName>
</protein>
<evidence type="ECO:0000256" key="2">
    <source>
        <dbReference type="ARBA" id="ARBA00022679"/>
    </source>
</evidence>
<dbReference type="Pfam" id="PF10509">
    <property type="entry name" value="GalKase_gal_bdg"/>
    <property type="match status" value="1"/>
</dbReference>
<keyword evidence="12" id="KW-1185">Reference proteome</keyword>
<dbReference type="EC" id="2.7.1.6" evidence="7"/>
<dbReference type="Proteomes" id="UP001172708">
    <property type="component" value="Unassembled WGS sequence"/>
</dbReference>
<dbReference type="InterPro" id="IPR006206">
    <property type="entry name" value="Mevalonate/galactokinase"/>
</dbReference>
<evidence type="ECO:0000256" key="3">
    <source>
        <dbReference type="ARBA" id="ARBA00022741"/>
    </source>
</evidence>
<dbReference type="PIRSF" id="PIRSF000530">
    <property type="entry name" value="Galactokinase"/>
    <property type="match status" value="1"/>
</dbReference>
<gene>
    <name evidence="11" type="primary">galK</name>
    <name evidence="11" type="ORF">QQX02_05165</name>
</gene>
<evidence type="ECO:0000313" key="11">
    <source>
        <dbReference type="EMBL" id="MDN4480312.1"/>
    </source>
</evidence>
<feature type="domain" description="GHMP kinase C-terminal" evidence="9">
    <location>
        <begin position="287"/>
        <end position="363"/>
    </location>
</feature>
<feature type="domain" description="GHMP kinase N-terminal" evidence="8">
    <location>
        <begin position="94"/>
        <end position="183"/>
    </location>
</feature>
<evidence type="ECO:0000256" key="1">
    <source>
        <dbReference type="ARBA" id="ARBA00006566"/>
    </source>
</evidence>
<reference evidence="11" key="1">
    <citation type="submission" date="2023-06" db="EMBL/GenBank/DDBJ databases">
        <title>Egi l300058.</title>
        <authorList>
            <person name="Gao L."/>
            <person name="Fang B.-Z."/>
            <person name="Li W.-J."/>
        </authorList>
    </citation>
    <scope>NUCLEOTIDE SEQUENCE</scope>
    <source>
        <strain evidence="11">EGI L300058</strain>
    </source>
</reference>
<dbReference type="PROSITE" id="PS00627">
    <property type="entry name" value="GHMP_KINASES_ATP"/>
    <property type="match status" value="1"/>
</dbReference>
<evidence type="ECO:0000256" key="5">
    <source>
        <dbReference type="ARBA" id="ARBA00022840"/>
    </source>
</evidence>
<keyword evidence="6" id="KW-0119">Carbohydrate metabolism</keyword>
<dbReference type="PROSITE" id="PS00106">
    <property type="entry name" value="GALACTOKINASE"/>
    <property type="match status" value="1"/>
</dbReference>
<sequence length="386" mass="40841">MNEQVTVMENAFAQAFGRRPDGVWSAPGRVNLIGEHTDYNHGFVLPFAIDRRTVAAVGLRDDRVLRVRSTFTDEEASLAIDDLAPQAMAGWSAYVLGVAWALADAGHDLAGASGLDILIDSRVPVGAGLSSSAAIECAVAVAFNDLWELDLSPLDLARIGRIAENKAVGAPTGLLDQAASMLGREDHGVFLDCDTEEAEPVALHLREEGLEILVMDSRVEHEHATGGYRDRRESCEKGAAAMGVATLRELSEADLDRASAVLDDETYRRVRHIVTENARVVETVRTLDEGGPRAIGALLDASQASMRDDFEITVPEIDLACATAVAHGAIGARMTGGGFGGSSIAVVPADAREAIEAAVTAALSAAGLREPHLFTVTPSQGARRDV</sequence>